<dbReference type="PANTHER" id="PTHR43290:SF2">
    <property type="entry name" value="MEVALONATE KINASE"/>
    <property type="match status" value="1"/>
</dbReference>
<evidence type="ECO:0000256" key="1">
    <source>
        <dbReference type="ARBA" id="ARBA00004496"/>
    </source>
</evidence>
<keyword evidence="16" id="KW-1185">Reference proteome</keyword>
<comment type="similarity">
    <text evidence="2">Belongs to the GHMP kinase family. Mevalonate kinase subfamily.</text>
</comment>
<dbReference type="PRINTS" id="PR00959">
    <property type="entry name" value="MEVGALKINASE"/>
</dbReference>
<evidence type="ECO:0000256" key="12">
    <source>
        <dbReference type="ARBA" id="ARBA00029438"/>
    </source>
</evidence>
<evidence type="ECO:0000256" key="2">
    <source>
        <dbReference type="ARBA" id="ARBA00006495"/>
    </source>
</evidence>
<dbReference type="PANTHER" id="PTHR43290">
    <property type="entry name" value="MEVALONATE KINASE"/>
    <property type="match status" value="1"/>
</dbReference>
<gene>
    <name evidence="15" type="primary">mvk</name>
    <name evidence="15" type="ORF">F8O03_16295</name>
</gene>
<evidence type="ECO:0000259" key="13">
    <source>
        <dbReference type="Pfam" id="PF00288"/>
    </source>
</evidence>
<dbReference type="Pfam" id="PF08544">
    <property type="entry name" value="GHMP_kinases_C"/>
    <property type="match status" value="1"/>
</dbReference>
<comment type="subcellular location">
    <subcellularLocation>
        <location evidence="1">Cytoplasm</location>
    </subcellularLocation>
</comment>
<accession>A0A7J5AYD7</accession>
<dbReference type="InterPro" id="IPR013750">
    <property type="entry name" value="GHMP_kinase_C_dom"/>
</dbReference>
<proteinExistence type="inferred from homology"/>
<dbReference type="Pfam" id="PF00288">
    <property type="entry name" value="GHMP_kinases_N"/>
    <property type="match status" value="1"/>
</dbReference>
<dbReference type="GO" id="GO:0005829">
    <property type="term" value="C:cytosol"/>
    <property type="evidence" value="ECO:0007669"/>
    <property type="project" value="TreeGrafter"/>
</dbReference>
<dbReference type="SUPFAM" id="SSF54211">
    <property type="entry name" value="Ribosomal protein S5 domain 2-like"/>
    <property type="match status" value="1"/>
</dbReference>
<evidence type="ECO:0000256" key="4">
    <source>
        <dbReference type="ARBA" id="ARBA00022490"/>
    </source>
</evidence>
<keyword evidence="5" id="KW-0444">Lipid biosynthesis</keyword>
<reference evidence="15 16" key="1">
    <citation type="submission" date="2019-09" db="EMBL/GenBank/DDBJ databases">
        <title>Phylogeny of genus Pseudoclavibacter and closely related genus.</title>
        <authorList>
            <person name="Li Y."/>
        </authorList>
    </citation>
    <scope>NUCLEOTIDE SEQUENCE [LARGE SCALE GENOMIC DNA]</scope>
    <source>
        <strain evidence="15 16">THG-MD12</strain>
    </source>
</reference>
<evidence type="ECO:0000259" key="14">
    <source>
        <dbReference type="Pfam" id="PF08544"/>
    </source>
</evidence>
<dbReference type="SUPFAM" id="SSF55060">
    <property type="entry name" value="GHMP Kinase, C-terminal domain"/>
    <property type="match status" value="1"/>
</dbReference>
<keyword evidence="4" id="KW-0963">Cytoplasm</keyword>
<keyword evidence="8 15" id="KW-0418">Kinase</keyword>
<dbReference type="AlphaFoldDB" id="A0A7J5AYD7"/>
<keyword evidence="7" id="KW-0547">Nucleotide-binding</keyword>
<evidence type="ECO:0000256" key="6">
    <source>
        <dbReference type="ARBA" id="ARBA00022679"/>
    </source>
</evidence>
<dbReference type="EMBL" id="WBJX01000006">
    <property type="protein sequence ID" value="KAB1636501.1"/>
    <property type="molecule type" value="Genomic_DNA"/>
</dbReference>
<keyword evidence="11" id="KW-0443">Lipid metabolism</keyword>
<dbReference type="OrthoDB" id="9764892at2"/>
<evidence type="ECO:0000256" key="8">
    <source>
        <dbReference type="ARBA" id="ARBA00022777"/>
    </source>
</evidence>
<organism evidence="15 16">
    <name type="scientific">Pseudoclavibacter terrae</name>
    <dbReference type="NCBI Taxonomy" id="1530195"/>
    <lineage>
        <taxon>Bacteria</taxon>
        <taxon>Bacillati</taxon>
        <taxon>Actinomycetota</taxon>
        <taxon>Actinomycetes</taxon>
        <taxon>Micrococcales</taxon>
        <taxon>Microbacteriaceae</taxon>
        <taxon>Pseudoclavibacter</taxon>
    </lineage>
</organism>
<evidence type="ECO:0000256" key="9">
    <source>
        <dbReference type="ARBA" id="ARBA00022840"/>
    </source>
</evidence>
<dbReference type="InterPro" id="IPR006203">
    <property type="entry name" value="GHMP_knse_ATP-bd_CS"/>
</dbReference>
<evidence type="ECO:0000256" key="10">
    <source>
        <dbReference type="ARBA" id="ARBA00022842"/>
    </source>
</evidence>
<evidence type="ECO:0000256" key="7">
    <source>
        <dbReference type="ARBA" id="ARBA00022741"/>
    </source>
</evidence>
<sequence length="335" mass="34168">MTLVPSSFDVTSLASLDTSALPRIGRAVGRGSAHAKLILFGEHVVVYGKPAVALPLRAMRMRATAWREGTEPRFESDHYTGPLAAAPEIVEAPRTAIEETLKAIGGELEGLTVAVRGNIPLGRGLGSSAAAAGAIVDAVSRLHNVTLSGGEHFALVQLAEQVAHGKPSGLDALATTIPSPIRFQNASAVPVPVALDACFVIADTGVHGSTRQAVDDVRTSLERDHDATMTIIDTLGELSDLAITDLETNAPRSLGVRMSDAHELLSRLGVSHPALDDLVAAAVGAGAFGAKLTGGGLGGCIVAVVERGNAAAVAAALQGAGAIQTWSITSTGTPL</sequence>
<dbReference type="Gene3D" id="3.30.70.890">
    <property type="entry name" value="GHMP kinase, C-terminal domain"/>
    <property type="match status" value="1"/>
</dbReference>
<dbReference type="Gene3D" id="3.30.230.10">
    <property type="match status" value="1"/>
</dbReference>
<feature type="domain" description="GHMP kinase N-terminal" evidence="13">
    <location>
        <begin position="96"/>
        <end position="174"/>
    </location>
</feature>
<dbReference type="PROSITE" id="PS00627">
    <property type="entry name" value="GHMP_KINASES_ATP"/>
    <property type="match status" value="1"/>
</dbReference>
<keyword evidence="9" id="KW-0067">ATP-binding</keyword>
<dbReference type="InterPro" id="IPR020568">
    <property type="entry name" value="Ribosomal_Su5_D2-typ_SF"/>
</dbReference>
<evidence type="ECO:0000256" key="3">
    <source>
        <dbReference type="ARBA" id="ARBA00012103"/>
    </source>
</evidence>
<evidence type="ECO:0000256" key="11">
    <source>
        <dbReference type="ARBA" id="ARBA00023098"/>
    </source>
</evidence>
<keyword evidence="6 15" id="KW-0808">Transferase</keyword>
<dbReference type="GO" id="GO:0005524">
    <property type="term" value="F:ATP binding"/>
    <property type="evidence" value="ECO:0007669"/>
    <property type="project" value="UniProtKB-KW"/>
</dbReference>
<dbReference type="NCBIfam" id="TIGR00549">
    <property type="entry name" value="mevalon_kin"/>
    <property type="match status" value="1"/>
</dbReference>
<comment type="pathway">
    <text evidence="12">Isoprenoid biosynthesis; isopentenyl diphosphate biosynthesis via mevalonate pathway; isopentenyl diphosphate from (R)-mevalonate: step 1/3.</text>
</comment>
<protein>
    <recommendedName>
        <fullName evidence="3">mevalonate kinase</fullName>
        <ecNumber evidence="3">2.7.1.36</ecNumber>
    </recommendedName>
</protein>
<dbReference type="GO" id="GO:0019287">
    <property type="term" value="P:isopentenyl diphosphate biosynthetic process, mevalonate pathway"/>
    <property type="evidence" value="ECO:0007669"/>
    <property type="project" value="UniProtKB-UniPathway"/>
</dbReference>
<name>A0A7J5AYD7_9MICO</name>
<dbReference type="InterPro" id="IPR014721">
    <property type="entry name" value="Ribsml_uS5_D2-typ_fold_subgr"/>
</dbReference>
<evidence type="ECO:0000313" key="15">
    <source>
        <dbReference type="EMBL" id="KAB1636501.1"/>
    </source>
</evidence>
<dbReference type="GO" id="GO:0004496">
    <property type="term" value="F:mevalonate kinase activity"/>
    <property type="evidence" value="ECO:0007669"/>
    <property type="project" value="UniProtKB-EC"/>
</dbReference>
<comment type="caution">
    <text evidence="15">The sequence shown here is derived from an EMBL/GenBank/DDBJ whole genome shotgun (WGS) entry which is preliminary data.</text>
</comment>
<dbReference type="EC" id="2.7.1.36" evidence="3"/>
<keyword evidence="10" id="KW-0460">Magnesium</keyword>
<dbReference type="InterPro" id="IPR006204">
    <property type="entry name" value="GHMP_kinase_N_dom"/>
</dbReference>
<feature type="domain" description="GHMP kinase C-terminal" evidence="14">
    <location>
        <begin position="243"/>
        <end position="320"/>
    </location>
</feature>
<dbReference type="InterPro" id="IPR036554">
    <property type="entry name" value="GHMP_kinase_C_sf"/>
</dbReference>
<evidence type="ECO:0000256" key="5">
    <source>
        <dbReference type="ARBA" id="ARBA00022516"/>
    </source>
</evidence>
<dbReference type="UniPathway" id="UPA00057">
    <property type="reaction ID" value="UER00098"/>
</dbReference>
<dbReference type="Proteomes" id="UP000490386">
    <property type="component" value="Unassembled WGS sequence"/>
</dbReference>
<dbReference type="InterPro" id="IPR006205">
    <property type="entry name" value="Mev_gal_kin"/>
</dbReference>
<evidence type="ECO:0000313" key="16">
    <source>
        <dbReference type="Proteomes" id="UP000490386"/>
    </source>
</evidence>